<evidence type="ECO:0000259" key="1">
    <source>
        <dbReference type="Pfam" id="PF03551"/>
    </source>
</evidence>
<keyword evidence="3" id="KW-1185">Reference proteome</keyword>
<gene>
    <name evidence="2" type="ORF">KQI86_07005</name>
</gene>
<proteinExistence type="predicted"/>
<protein>
    <submittedName>
        <fullName evidence="2">PadR family transcriptional regulator</fullName>
    </submittedName>
</protein>
<dbReference type="PANTHER" id="PTHR33169:SF13">
    <property type="entry name" value="PADR-FAMILY TRANSCRIPTIONAL REGULATOR"/>
    <property type="match status" value="1"/>
</dbReference>
<dbReference type="RefSeq" id="WP_216438569.1">
    <property type="nucleotide sequence ID" value="NZ_JAHLQF010000002.1"/>
</dbReference>
<dbReference type="InterPro" id="IPR005149">
    <property type="entry name" value="Tscrpt_reg_PadR_N"/>
</dbReference>
<dbReference type="PANTHER" id="PTHR33169">
    <property type="entry name" value="PADR-FAMILY TRANSCRIPTIONAL REGULATOR"/>
    <property type="match status" value="1"/>
</dbReference>
<dbReference type="Pfam" id="PF03551">
    <property type="entry name" value="PadR"/>
    <property type="match status" value="1"/>
</dbReference>
<comment type="caution">
    <text evidence="2">The sequence shown here is derived from an EMBL/GenBank/DDBJ whole genome shotgun (WGS) entry which is preliminary data.</text>
</comment>
<dbReference type="InterPro" id="IPR052509">
    <property type="entry name" value="Metal_resp_DNA-bind_regulator"/>
</dbReference>
<evidence type="ECO:0000313" key="2">
    <source>
        <dbReference type="EMBL" id="MBU5484075.1"/>
    </source>
</evidence>
<reference evidence="2 3" key="1">
    <citation type="submission" date="2021-06" db="EMBL/GenBank/DDBJ databases">
        <authorList>
            <person name="Sun Q."/>
            <person name="Li D."/>
        </authorList>
    </citation>
    <scope>NUCLEOTIDE SEQUENCE [LARGE SCALE GENOMIC DNA]</scope>
    <source>
        <strain evidence="2 3">MSJ-11</strain>
    </source>
</reference>
<organism evidence="2 3">
    <name type="scientific">Clostridium mobile</name>
    <dbReference type="NCBI Taxonomy" id="2841512"/>
    <lineage>
        <taxon>Bacteria</taxon>
        <taxon>Bacillati</taxon>
        <taxon>Bacillota</taxon>
        <taxon>Clostridia</taxon>
        <taxon>Eubacteriales</taxon>
        <taxon>Clostridiaceae</taxon>
        <taxon>Clostridium</taxon>
    </lineage>
</organism>
<accession>A0ABS6EHY9</accession>
<sequence>MSEIQRTPMTEAMYYVLLALCEPLHGYVVMEKVKDISNGRVVMGPGTLYGILTRMEKEKLITLEESDGRRKIYALTSSGYEALKQEYLRLSKMVDDGRILFEKGDSHET</sequence>
<dbReference type="EMBL" id="JAHLQF010000002">
    <property type="protein sequence ID" value="MBU5484075.1"/>
    <property type="molecule type" value="Genomic_DNA"/>
</dbReference>
<feature type="domain" description="Transcription regulator PadR N-terminal" evidence="1">
    <location>
        <begin position="22"/>
        <end position="84"/>
    </location>
</feature>
<evidence type="ECO:0000313" key="3">
    <source>
        <dbReference type="Proteomes" id="UP000726170"/>
    </source>
</evidence>
<dbReference type="Proteomes" id="UP000726170">
    <property type="component" value="Unassembled WGS sequence"/>
</dbReference>
<name>A0ABS6EHY9_9CLOT</name>